<dbReference type="PANTHER" id="PTHR10057">
    <property type="entry name" value="PERIPHERAL-TYPE BENZODIAZEPINE RECEPTOR"/>
    <property type="match status" value="1"/>
</dbReference>
<evidence type="ECO:0000256" key="2">
    <source>
        <dbReference type="ARBA" id="ARBA00007524"/>
    </source>
</evidence>
<dbReference type="RefSeq" id="WP_076705272.1">
    <property type="nucleotide sequence ID" value="NZ_MRDE01000076.1"/>
</dbReference>
<sequence length="179" mass="18968">MSFPRNLAVTGALTAVTAVVGSLASADVQSRWYAALRKPAFQPPPAAFPIAWTTLYASIALTSAGVLTARARRRAVVEPPAEAPGPVPSPVRRRPGRGFGRALLVNLTLNASWSWVFFKQHDLKGATVVAGALAISSADLARRAGRVRPGYGVALMPYAAWCIFATALSTTIERMNPGR</sequence>
<dbReference type="PIRSF" id="PIRSF005859">
    <property type="entry name" value="PBR"/>
    <property type="match status" value="1"/>
</dbReference>
<dbReference type="Pfam" id="PF03073">
    <property type="entry name" value="TspO_MBR"/>
    <property type="match status" value="1"/>
</dbReference>
<feature type="transmembrane region" description="Helical" evidence="6">
    <location>
        <begin position="50"/>
        <end position="69"/>
    </location>
</feature>
<dbReference type="EMBL" id="MRDE01000076">
    <property type="protein sequence ID" value="OMH23282.1"/>
    <property type="molecule type" value="Genomic_DNA"/>
</dbReference>
<keyword evidence="8" id="KW-1185">Reference proteome</keyword>
<comment type="similarity">
    <text evidence="2">Belongs to the TspO/BZRP family.</text>
</comment>
<keyword evidence="4 6" id="KW-1133">Transmembrane helix</keyword>
<evidence type="ECO:0000256" key="5">
    <source>
        <dbReference type="ARBA" id="ARBA00023136"/>
    </source>
</evidence>
<dbReference type="CDD" id="cd15904">
    <property type="entry name" value="TSPO_MBR"/>
    <property type="match status" value="1"/>
</dbReference>
<dbReference type="InterPro" id="IPR004307">
    <property type="entry name" value="TspO_MBR"/>
</dbReference>
<dbReference type="AlphaFoldDB" id="A0A1R1L6W5"/>
<dbReference type="OrthoDB" id="9795496at2"/>
<reference evidence="7 8" key="1">
    <citation type="submission" date="2016-12" db="EMBL/GenBank/DDBJ databases">
        <title>Draft genome of Tersicoccus phoenicis 1P05MA.</title>
        <authorList>
            <person name="Nakajima Y."/>
            <person name="Yoshizawa S."/>
            <person name="Nakamura K."/>
            <person name="Ogura Y."/>
            <person name="Hayashi T."/>
            <person name="Kogure K."/>
        </authorList>
    </citation>
    <scope>NUCLEOTIDE SEQUENCE [LARGE SCALE GENOMIC DNA]</scope>
    <source>
        <strain evidence="7 8">1p05MA</strain>
    </source>
</reference>
<dbReference type="PANTHER" id="PTHR10057:SF0">
    <property type="entry name" value="TRANSLOCATOR PROTEIN"/>
    <property type="match status" value="1"/>
</dbReference>
<evidence type="ECO:0000256" key="6">
    <source>
        <dbReference type="SAM" id="Phobius"/>
    </source>
</evidence>
<evidence type="ECO:0008006" key="9">
    <source>
        <dbReference type="Google" id="ProtNLM"/>
    </source>
</evidence>
<dbReference type="Proteomes" id="UP000187085">
    <property type="component" value="Unassembled WGS sequence"/>
</dbReference>
<keyword evidence="3 6" id="KW-0812">Transmembrane</keyword>
<dbReference type="Gene3D" id="1.20.1260.100">
    <property type="entry name" value="TspO/MBR protein"/>
    <property type="match status" value="1"/>
</dbReference>
<gene>
    <name evidence="7" type="ORF">BKD30_13095</name>
</gene>
<evidence type="ECO:0000256" key="4">
    <source>
        <dbReference type="ARBA" id="ARBA00022989"/>
    </source>
</evidence>
<dbReference type="GO" id="GO:0016020">
    <property type="term" value="C:membrane"/>
    <property type="evidence" value="ECO:0007669"/>
    <property type="project" value="UniProtKB-SubCell"/>
</dbReference>
<evidence type="ECO:0000313" key="8">
    <source>
        <dbReference type="Proteomes" id="UP000187085"/>
    </source>
</evidence>
<protein>
    <recommendedName>
        <fullName evidence="9">TspO protein</fullName>
    </recommendedName>
</protein>
<dbReference type="InterPro" id="IPR038330">
    <property type="entry name" value="TspO/MBR-related_sf"/>
</dbReference>
<comment type="subcellular location">
    <subcellularLocation>
        <location evidence="1">Membrane</location>
        <topology evidence="1">Multi-pass membrane protein</topology>
    </subcellularLocation>
</comment>
<evidence type="ECO:0000313" key="7">
    <source>
        <dbReference type="EMBL" id="OMH23282.1"/>
    </source>
</evidence>
<proteinExistence type="inferred from homology"/>
<accession>A0A1R1L6W5</accession>
<organism evidence="7 8">
    <name type="scientific">Tersicoccus phoenicis</name>
    <dbReference type="NCBI Taxonomy" id="554083"/>
    <lineage>
        <taxon>Bacteria</taxon>
        <taxon>Bacillati</taxon>
        <taxon>Actinomycetota</taxon>
        <taxon>Actinomycetes</taxon>
        <taxon>Micrococcales</taxon>
        <taxon>Micrococcaceae</taxon>
        <taxon>Tersicoccus</taxon>
    </lineage>
</organism>
<evidence type="ECO:0000256" key="3">
    <source>
        <dbReference type="ARBA" id="ARBA00022692"/>
    </source>
</evidence>
<comment type="caution">
    <text evidence="7">The sequence shown here is derived from an EMBL/GenBank/DDBJ whole genome shotgun (WGS) entry which is preliminary data.</text>
</comment>
<feature type="transmembrane region" description="Helical" evidence="6">
    <location>
        <begin position="153"/>
        <end position="172"/>
    </location>
</feature>
<dbReference type="FunFam" id="1.20.1260.100:FF:000001">
    <property type="entry name" value="translocator protein 2"/>
    <property type="match status" value="1"/>
</dbReference>
<dbReference type="STRING" id="554083.BKD30_13095"/>
<evidence type="ECO:0000256" key="1">
    <source>
        <dbReference type="ARBA" id="ARBA00004141"/>
    </source>
</evidence>
<dbReference type="GO" id="GO:0033013">
    <property type="term" value="P:tetrapyrrole metabolic process"/>
    <property type="evidence" value="ECO:0007669"/>
    <property type="project" value="UniProtKB-ARBA"/>
</dbReference>
<name>A0A1R1L6W5_9MICC</name>
<keyword evidence="5 6" id="KW-0472">Membrane</keyword>